<dbReference type="RefSeq" id="WP_046282130.1">
    <property type="nucleotide sequence ID" value="NZ_LATL02000136.1"/>
</dbReference>
<evidence type="ECO:0000256" key="1">
    <source>
        <dbReference type="SAM" id="MobiDB-lite"/>
    </source>
</evidence>
<feature type="region of interest" description="Disordered" evidence="1">
    <location>
        <begin position="342"/>
        <end position="365"/>
    </location>
</feature>
<dbReference type="EMBL" id="LATL02000136">
    <property type="protein sequence ID" value="KKD34746.1"/>
    <property type="molecule type" value="Genomic_DNA"/>
</dbReference>
<name>A0A0F5Y728_9CYAN</name>
<proteinExistence type="predicted"/>
<feature type="region of interest" description="Disordered" evidence="1">
    <location>
        <begin position="155"/>
        <end position="185"/>
    </location>
</feature>
<evidence type="ECO:0008006" key="4">
    <source>
        <dbReference type="Google" id="ProtNLM"/>
    </source>
</evidence>
<dbReference type="GO" id="GO:0003677">
    <property type="term" value="F:DNA binding"/>
    <property type="evidence" value="ECO:0007669"/>
    <property type="project" value="InterPro"/>
</dbReference>
<dbReference type="InterPro" id="IPR050400">
    <property type="entry name" value="Bact_Cytoskel_RodZ"/>
</dbReference>
<evidence type="ECO:0000313" key="2">
    <source>
        <dbReference type="EMBL" id="KKD34746.1"/>
    </source>
</evidence>
<dbReference type="PANTHER" id="PTHR34475:SF1">
    <property type="entry name" value="CYTOSKELETON PROTEIN RODZ"/>
    <property type="match status" value="1"/>
</dbReference>
<dbReference type="Pfam" id="PF13413">
    <property type="entry name" value="HTH_25"/>
    <property type="match status" value="1"/>
</dbReference>
<gene>
    <name evidence="2" type="ORF">WN50_29170</name>
</gene>
<dbReference type="InterPro" id="IPR010982">
    <property type="entry name" value="Lambda_DNA-bd_dom_sf"/>
</dbReference>
<accession>A0A0F5Y728</accession>
<dbReference type="Proteomes" id="UP000033607">
    <property type="component" value="Unassembled WGS sequence"/>
</dbReference>
<evidence type="ECO:0000313" key="3">
    <source>
        <dbReference type="Proteomes" id="UP000033607"/>
    </source>
</evidence>
<protein>
    <recommendedName>
        <fullName evidence="4">Helix-turn-helix domain-containing protein</fullName>
    </recommendedName>
</protein>
<dbReference type="Gene3D" id="1.10.260.40">
    <property type="entry name" value="lambda repressor-like DNA-binding domains"/>
    <property type="match status" value="1"/>
</dbReference>
<reference evidence="2 3" key="1">
    <citation type="submission" date="2015-06" db="EMBL/GenBank/DDBJ databases">
        <title>Draft genome assembly of filamentous brackish cyanobacterium Limnoraphis robusta strain CS-951.</title>
        <authorList>
            <person name="Willis A."/>
            <person name="Parks M."/>
            <person name="Burford M.A."/>
        </authorList>
    </citation>
    <scope>NUCLEOTIDE SEQUENCE [LARGE SCALE GENOMIC DNA]</scope>
    <source>
        <strain evidence="2 3">CS-951</strain>
    </source>
</reference>
<dbReference type="OrthoDB" id="528021at2"/>
<dbReference type="PANTHER" id="PTHR34475">
    <property type="match status" value="1"/>
</dbReference>
<comment type="caution">
    <text evidence="2">The sequence shown here is derived from an EMBL/GenBank/DDBJ whole genome shotgun (WGS) entry which is preliminary data.</text>
</comment>
<dbReference type="PATRIC" id="fig|1637645.4.peg.2754"/>
<dbReference type="AlphaFoldDB" id="A0A0F5Y728"/>
<sequence length="404" mass="43763">MELNSETGIGLIEPNVVEVSPEHLRSLLTLIETELHHSQVYQIALANLQKILGDAAPKGEILLNAVGREGIQLALKQLLIRQSQTIVQTVAKDNYSNSVAHSSSSPTEQAALQSWESAPLLSQQSDLSSSLQEVSVISSGGEAVSNGVHSYSVASEFDQTSSEETLDSHSAKDEASVQKQNKRKKRLTEAELAAQAAEKREACLRQVGQELRQAREALSVSLTQLHRQTLVPLSHLRALETGQIEELPEDVYLRGFICRLGNALGLNGTAMAASIPTPDPLQHLMPTWSKAELDSNFYLNSVHLYLGYAAILAGSLGGIAWLSQQSIPETTIPPEMQKLLQENEPQSRHRQHHSESKASSKPGLASAEMGVVLGADIAPPQAMDTDLMPQEMTSMGFGSYQPEG</sequence>
<organism evidence="2 3">
    <name type="scientific">Limnoraphis robusta CS-951</name>
    <dbReference type="NCBI Taxonomy" id="1637645"/>
    <lineage>
        <taxon>Bacteria</taxon>
        <taxon>Bacillati</taxon>
        <taxon>Cyanobacteriota</taxon>
        <taxon>Cyanophyceae</taxon>
        <taxon>Oscillatoriophycideae</taxon>
        <taxon>Oscillatoriales</taxon>
        <taxon>Sirenicapillariaceae</taxon>
        <taxon>Limnoraphis</taxon>
    </lineage>
</organism>
<feature type="compositionally biased region" description="Basic and acidic residues" evidence="1">
    <location>
        <begin position="166"/>
        <end position="176"/>
    </location>
</feature>